<name>A0A5B7H8S4_PORTR</name>
<gene>
    <name evidence="1" type="ORF">E2C01_059785</name>
</gene>
<evidence type="ECO:0000313" key="1">
    <source>
        <dbReference type="EMBL" id="MPC65647.1"/>
    </source>
</evidence>
<organism evidence="1 2">
    <name type="scientific">Portunus trituberculatus</name>
    <name type="common">Swimming crab</name>
    <name type="synonym">Neptunus trituberculatus</name>
    <dbReference type="NCBI Taxonomy" id="210409"/>
    <lineage>
        <taxon>Eukaryota</taxon>
        <taxon>Metazoa</taxon>
        <taxon>Ecdysozoa</taxon>
        <taxon>Arthropoda</taxon>
        <taxon>Crustacea</taxon>
        <taxon>Multicrustacea</taxon>
        <taxon>Malacostraca</taxon>
        <taxon>Eumalacostraca</taxon>
        <taxon>Eucarida</taxon>
        <taxon>Decapoda</taxon>
        <taxon>Pleocyemata</taxon>
        <taxon>Brachyura</taxon>
        <taxon>Eubrachyura</taxon>
        <taxon>Portunoidea</taxon>
        <taxon>Portunidae</taxon>
        <taxon>Portuninae</taxon>
        <taxon>Portunus</taxon>
    </lineage>
</organism>
<dbReference type="AlphaFoldDB" id="A0A5B7H8S4"/>
<dbReference type="Proteomes" id="UP000324222">
    <property type="component" value="Unassembled WGS sequence"/>
</dbReference>
<sequence>MMTAQNLMVRSTPSSSLLGFSYFASPYIHFNTPAFGLRPYGSQYSIVFNIPLFISYVTVFPDYRVYDSQDSVGLNIPVSWVFMSFIETFVEVPDR</sequence>
<dbReference type="EMBL" id="VSRR010023640">
    <property type="protein sequence ID" value="MPC65647.1"/>
    <property type="molecule type" value="Genomic_DNA"/>
</dbReference>
<comment type="caution">
    <text evidence="1">The sequence shown here is derived from an EMBL/GenBank/DDBJ whole genome shotgun (WGS) entry which is preliminary data.</text>
</comment>
<keyword evidence="2" id="KW-1185">Reference proteome</keyword>
<evidence type="ECO:0000313" key="2">
    <source>
        <dbReference type="Proteomes" id="UP000324222"/>
    </source>
</evidence>
<reference evidence="1 2" key="1">
    <citation type="submission" date="2019-05" db="EMBL/GenBank/DDBJ databases">
        <title>Another draft genome of Portunus trituberculatus and its Hox gene families provides insights of decapod evolution.</title>
        <authorList>
            <person name="Jeong J.-H."/>
            <person name="Song I."/>
            <person name="Kim S."/>
            <person name="Choi T."/>
            <person name="Kim D."/>
            <person name="Ryu S."/>
            <person name="Kim W."/>
        </authorList>
    </citation>
    <scope>NUCLEOTIDE SEQUENCE [LARGE SCALE GENOMIC DNA]</scope>
    <source>
        <tissue evidence="1">Muscle</tissue>
    </source>
</reference>
<accession>A0A5B7H8S4</accession>
<protein>
    <submittedName>
        <fullName evidence="1">Uncharacterized protein</fullName>
    </submittedName>
</protein>
<proteinExistence type="predicted"/>